<evidence type="ECO:0008006" key="4">
    <source>
        <dbReference type="Google" id="ProtNLM"/>
    </source>
</evidence>
<accession>A0A1D2MBM9</accession>
<dbReference type="EMBL" id="LJIJ01001983">
    <property type="protein sequence ID" value="ODM90406.1"/>
    <property type="molecule type" value="Genomic_DNA"/>
</dbReference>
<dbReference type="SUPFAM" id="SSF52047">
    <property type="entry name" value="RNI-like"/>
    <property type="match status" value="1"/>
</dbReference>
<comment type="caution">
    <text evidence="2">The sequence shown here is derived from an EMBL/GenBank/DDBJ whole genome shotgun (WGS) entry which is preliminary data.</text>
</comment>
<name>A0A1D2MBM9_ORCCI</name>
<protein>
    <recommendedName>
        <fullName evidence="4">F-box domain-containing protein</fullName>
    </recommendedName>
</protein>
<proteinExistence type="predicted"/>
<dbReference type="AlphaFoldDB" id="A0A1D2MBM9"/>
<evidence type="ECO:0000313" key="2">
    <source>
        <dbReference type="EMBL" id="ODM90406.1"/>
    </source>
</evidence>
<feature type="compositionally biased region" description="Basic and acidic residues" evidence="1">
    <location>
        <begin position="1"/>
        <end position="11"/>
    </location>
</feature>
<keyword evidence="3" id="KW-1185">Reference proteome</keyword>
<feature type="region of interest" description="Disordered" evidence="1">
    <location>
        <begin position="1"/>
        <end position="33"/>
    </location>
</feature>
<evidence type="ECO:0000313" key="3">
    <source>
        <dbReference type="Proteomes" id="UP000094527"/>
    </source>
</evidence>
<gene>
    <name evidence="2" type="ORF">Ocin01_16274</name>
</gene>
<sequence length="1030" mass="119140">MSEEKPEDKFGAVEAEANRNIVARPGTPVEPPGEDPIPDLIPEIWCFIFQKLSTRDQLTVLNTDPAWNEMLKSQKTNILLPLVLPHLLKYLDRNEILTCRLINPDSKEEVDKTLQTIWTSPDESFKVVSEDNFHQKKLRGQVLGISEEYRFFSTTEKLDDFKTALSLTDHAFASSYNPFLVRGMSIDIDSGSRNLATGSIYDEDLCSFQSFLSQFGHHVWRLECNLDYNYGRQILGQGIQKMFWLLKHTPNLRVLEIISDFDPEEDPVRLKKAILLQAPNKLDQLVHLDISEMNADLIATQIMQPFRKQLTTFVCKGTWFEGMEVATLKSFLPKVTNLGVAGLYSGTLKKLAKIEWPVEMLYITEGDDPPDPDEVQIEYLFRSISLLRGTLKQFELLIDLDEFEMPESLHQALFEELTYLKMFVTRGENMKVGWFWAWVQATFSHVTEIQLQIQGPVQTYMEEAKIQFGKMPKLKKIVLLSEGEDDEKMGKAVILRPRPRYETSTRSRIGIWLAIGLGELDYCASGHIKIQLKMSQKTPEDKVGGVETEVGGSDGTSPGSSCVESPFPVLVPEVWCHIFEMLPRKDLVSVLNTKMQWNELLSSKKTKILFPLVLPHVVEYLERTDFLSCRLINKASKKAVDEVLQKTWSSSEETFKVHFEENFHRDDFRVEVEEISELYDFSETEQVNDFKTALNLTNDSSQNPFILRGIISDIDCEASDPVTRSIYDDDLRSVQTFLSQFGHHIWRLDCSLNSTTTPRLLKYGVLKMYYLLMYLPNLRVLKISSDFHSGQRSDGRLTQFPELNQLVHLDVSEMNAEMMATQFMLHYREQLTTFICSGRWFETMELDTLKCFLPNLTRLRVEQLYVNTLPKLSEVDWPVEFLQIDDPDASEQVQIKLLLRTIGNFRETLTQLELYVDLEKVTPPEICATDKWIFEVLPKLKMFITNGSNMKVGWFWDWVQSTFKYTKEIHLMVTEPFAVYEERSRSNSLFEQMPELEQIVLWYDNENEALGKSIIKRPRFTAEQNLQIDN</sequence>
<evidence type="ECO:0000256" key="1">
    <source>
        <dbReference type="SAM" id="MobiDB-lite"/>
    </source>
</evidence>
<organism evidence="2 3">
    <name type="scientific">Orchesella cincta</name>
    <name type="common">Springtail</name>
    <name type="synonym">Podura cincta</name>
    <dbReference type="NCBI Taxonomy" id="48709"/>
    <lineage>
        <taxon>Eukaryota</taxon>
        <taxon>Metazoa</taxon>
        <taxon>Ecdysozoa</taxon>
        <taxon>Arthropoda</taxon>
        <taxon>Hexapoda</taxon>
        <taxon>Collembola</taxon>
        <taxon>Entomobryomorpha</taxon>
        <taxon>Entomobryoidea</taxon>
        <taxon>Orchesellidae</taxon>
        <taxon>Orchesellinae</taxon>
        <taxon>Orchesella</taxon>
    </lineage>
</organism>
<dbReference type="Proteomes" id="UP000094527">
    <property type="component" value="Unassembled WGS sequence"/>
</dbReference>
<reference evidence="2 3" key="1">
    <citation type="journal article" date="2016" name="Genome Biol. Evol.">
        <title>Gene Family Evolution Reflects Adaptation to Soil Environmental Stressors in the Genome of the Collembolan Orchesella cincta.</title>
        <authorList>
            <person name="Faddeeva-Vakhrusheva A."/>
            <person name="Derks M.F."/>
            <person name="Anvar S.Y."/>
            <person name="Agamennone V."/>
            <person name="Suring W."/>
            <person name="Smit S."/>
            <person name="van Straalen N.M."/>
            <person name="Roelofs D."/>
        </authorList>
    </citation>
    <scope>NUCLEOTIDE SEQUENCE [LARGE SCALE GENOMIC DNA]</scope>
    <source>
        <tissue evidence="2">Mixed pool</tissue>
    </source>
</reference>